<gene>
    <name evidence="3" type="ORF">TGRUB_216020B</name>
</gene>
<evidence type="ECO:0000313" key="3">
    <source>
        <dbReference type="EMBL" id="KFG58352.1"/>
    </source>
</evidence>
<dbReference type="Gene3D" id="3.90.70.130">
    <property type="match status" value="1"/>
</dbReference>
<protein>
    <submittedName>
        <fullName evidence="3">Peptidase family c78 protein</fullName>
    </submittedName>
</protein>
<organism evidence="3 4">
    <name type="scientific">Toxoplasma gondii RUB</name>
    <dbReference type="NCBI Taxonomy" id="935652"/>
    <lineage>
        <taxon>Eukaryota</taxon>
        <taxon>Sar</taxon>
        <taxon>Alveolata</taxon>
        <taxon>Apicomplexa</taxon>
        <taxon>Conoidasida</taxon>
        <taxon>Coccidia</taxon>
        <taxon>Eucoccidiorida</taxon>
        <taxon>Eimeriorina</taxon>
        <taxon>Sarcocystidae</taxon>
        <taxon>Toxoplasma</taxon>
    </lineage>
</organism>
<dbReference type="AlphaFoldDB" id="A0A086LNY4"/>
<dbReference type="Pfam" id="PF07910">
    <property type="entry name" value="Peptidase_C78"/>
    <property type="match status" value="1"/>
</dbReference>
<evidence type="ECO:0000259" key="2">
    <source>
        <dbReference type="Pfam" id="PF07910"/>
    </source>
</evidence>
<evidence type="ECO:0000313" key="4">
    <source>
        <dbReference type="Proteomes" id="UP000028834"/>
    </source>
</evidence>
<dbReference type="InterPro" id="IPR012462">
    <property type="entry name" value="UFSP1/2_DUB_cat"/>
</dbReference>
<dbReference type="EMBL" id="AFYV02002553">
    <property type="protein sequence ID" value="KFG58352.1"/>
    <property type="molecule type" value="Genomic_DNA"/>
</dbReference>
<feature type="domain" description="UFSP1/2/DUB catalytic" evidence="2">
    <location>
        <begin position="2"/>
        <end position="142"/>
    </location>
</feature>
<accession>A0A086LNY4</accession>
<dbReference type="PANTHER" id="PTHR48153">
    <property type="entry name" value="UFM1-SPECIFIC PROTEASE 2"/>
    <property type="match status" value="1"/>
</dbReference>
<proteinExistence type="predicted"/>
<evidence type="ECO:0000256" key="1">
    <source>
        <dbReference type="ARBA" id="ARBA00022801"/>
    </source>
</evidence>
<sequence length="157" mass="17196">PVPSIADIQRLLKKFDLAHENLEIGSKAWIGTVEGSYVLNWYLHVPSKLLHLTSASDLPSHAATLKEHFDSVGSPVMMGVGDYAYTMVGISVDSETGEAAFLIVDPHYAGDDGDIDKILDKNWIGWKKTNFFEKTAGTKFINLALPQICTEGGDLFV</sequence>
<name>A0A086LNY4_TOXGO</name>
<dbReference type="PANTHER" id="PTHR48153:SF2">
    <property type="entry name" value="UFM1-SPECIFIC PROTEASE 2"/>
    <property type="match status" value="1"/>
</dbReference>
<reference evidence="3 4" key="1">
    <citation type="submission" date="2014-05" db="EMBL/GenBank/DDBJ databases">
        <authorList>
            <person name="Sibley D."/>
            <person name="Venepally P."/>
            <person name="Karamycheva S."/>
            <person name="Hadjithomas M."/>
            <person name="Khan A."/>
            <person name="Brunk B."/>
            <person name="Roos D."/>
            <person name="Caler E."/>
            <person name="Lorenzi H."/>
        </authorList>
    </citation>
    <scope>NUCLEOTIDE SEQUENCE [LARGE SCALE GENOMIC DNA]</scope>
    <source>
        <strain evidence="3 4">RUB</strain>
    </source>
</reference>
<keyword evidence="1" id="KW-0378">Hydrolase</keyword>
<dbReference type="Proteomes" id="UP000028834">
    <property type="component" value="Unassembled WGS sequence"/>
</dbReference>
<feature type="non-terminal residue" evidence="3">
    <location>
        <position position="1"/>
    </location>
</feature>
<comment type="caution">
    <text evidence="3">The sequence shown here is derived from an EMBL/GenBank/DDBJ whole genome shotgun (WGS) entry which is preliminary data.</text>
</comment>
<dbReference type="GO" id="GO:0071567">
    <property type="term" value="F:deUFMylase activity"/>
    <property type="evidence" value="ECO:0007669"/>
    <property type="project" value="TreeGrafter"/>
</dbReference>
<dbReference type="VEuPathDB" id="ToxoDB:TGRUB_216020B"/>